<evidence type="ECO:0000313" key="10">
    <source>
        <dbReference type="Proteomes" id="UP000539957"/>
    </source>
</evidence>
<dbReference type="Gene3D" id="3.40.190.10">
    <property type="entry name" value="Periplasmic binding protein-like II"/>
    <property type="match status" value="2"/>
</dbReference>
<dbReference type="GO" id="GO:0009094">
    <property type="term" value="P:L-phenylalanine biosynthetic process"/>
    <property type="evidence" value="ECO:0007669"/>
    <property type="project" value="UniProtKB-UniPathway"/>
</dbReference>
<dbReference type="UniPathway" id="UPA00121">
    <property type="reaction ID" value="UER00345"/>
</dbReference>
<dbReference type="RefSeq" id="WP_184267981.1">
    <property type="nucleotide sequence ID" value="NZ_JACHKY010000002.1"/>
</dbReference>
<keyword evidence="4" id="KW-0057">Aromatic amino acid biosynthesis</keyword>
<dbReference type="GO" id="GO:0005737">
    <property type="term" value="C:cytoplasm"/>
    <property type="evidence" value="ECO:0007669"/>
    <property type="project" value="TreeGrafter"/>
</dbReference>
<keyword evidence="3" id="KW-0028">Amino-acid biosynthesis</keyword>
<dbReference type="EC" id="4.2.1.51" evidence="2"/>
<reference evidence="9 10" key="1">
    <citation type="submission" date="2020-08" db="EMBL/GenBank/DDBJ databases">
        <title>Functional genomics of gut bacteria from endangered species of beetles.</title>
        <authorList>
            <person name="Carlos-Shanley C."/>
        </authorList>
    </citation>
    <scope>NUCLEOTIDE SEQUENCE [LARGE SCALE GENOMIC DNA]</scope>
    <source>
        <strain evidence="9 10">S00123</strain>
    </source>
</reference>
<dbReference type="CDD" id="cd13631">
    <property type="entry name" value="PBP2_Ct-PDT_like"/>
    <property type="match status" value="1"/>
</dbReference>
<keyword evidence="5" id="KW-0584">Phenylalanine biosynthesis</keyword>
<comment type="pathway">
    <text evidence="1">Amino-acid biosynthesis; L-phenylalanine biosynthesis; phenylpyruvate from prephenate: step 1/1.</text>
</comment>
<dbReference type="Pfam" id="PF00800">
    <property type="entry name" value="PDT"/>
    <property type="match status" value="1"/>
</dbReference>
<dbReference type="PROSITE" id="PS00857">
    <property type="entry name" value="PREPHENATE_DEHYDR_1"/>
    <property type="match status" value="1"/>
</dbReference>
<sequence length="190" mass="19748">MTSAVENEGSGCVAYQGAPGAFSHEACLDLRPWDEAVGFETFQGAIDALLSGQCQFALIPVENSTVGVVEPAATLVREAGLVVVSEAWRPIRLALLGLPEARLSDIRTAESHPVALQQCSKALGELKIASVEVFDTGGAAAAVAEAGDLTRAAVAPARAAEVYGLAVLRNDLQDFSDNRTRFVLLSAPGA</sequence>
<evidence type="ECO:0000313" key="9">
    <source>
        <dbReference type="EMBL" id="MBB4797400.1"/>
    </source>
</evidence>
<keyword evidence="6 9" id="KW-0456">Lyase</keyword>
<dbReference type="PROSITE" id="PS51171">
    <property type="entry name" value="PREPHENATE_DEHYDR_3"/>
    <property type="match status" value="1"/>
</dbReference>
<evidence type="ECO:0000259" key="8">
    <source>
        <dbReference type="PROSITE" id="PS51171"/>
    </source>
</evidence>
<evidence type="ECO:0000256" key="7">
    <source>
        <dbReference type="ARBA" id="ARBA00047848"/>
    </source>
</evidence>
<dbReference type="GO" id="GO:0004664">
    <property type="term" value="F:prephenate dehydratase activity"/>
    <property type="evidence" value="ECO:0007669"/>
    <property type="project" value="UniProtKB-EC"/>
</dbReference>
<dbReference type="SUPFAM" id="SSF53850">
    <property type="entry name" value="Periplasmic binding protein-like II"/>
    <property type="match status" value="1"/>
</dbReference>
<feature type="domain" description="Prephenate dehydratase" evidence="8">
    <location>
        <begin position="12"/>
        <end position="187"/>
    </location>
</feature>
<evidence type="ECO:0000256" key="1">
    <source>
        <dbReference type="ARBA" id="ARBA00004741"/>
    </source>
</evidence>
<evidence type="ECO:0000256" key="2">
    <source>
        <dbReference type="ARBA" id="ARBA00013147"/>
    </source>
</evidence>
<organism evidence="9 10">
    <name type="scientific">Brevundimonas bullata</name>
    <dbReference type="NCBI Taxonomy" id="13160"/>
    <lineage>
        <taxon>Bacteria</taxon>
        <taxon>Pseudomonadati</taxon>
        <taxon>Pseudomonadota</taxon>
        <taxon>Alphaproteobacteria</taxon>
        <taxon>Caulobacterales</taxon>
        <taxon>Caulobacteraceae</taxon>
        <taxon>Brevundimonas</taxon>
    </lineage>
</organism>
<name>A0A7W7IP02_9CAUL</name>
<dbReference type="AlphaFoldDB" id="A0A7W7IP02"/>
<dbReference type="InterPro" id="IPR001086">
    <property type="entry name" value="Preph_deHydtase"/>
</dbReference>
<proteinExistence type="predicted"/>
<evidence type="ECO:0000256" key="6">
    <source>
        <dbReference type="ARBA" id="ARBA00023239"/>
    </source>
</evidence>
<evidence type="ECO:0000256" key="5">
    <source>
        <dbReference type="ARBA" id="ARBA00023222"/>
    </source>
</evidence>
<dbReference type="InterPro" id="IPR018528">
    <property type="entry name" value="Preph_deHydtase_CS"/>
</dbReference>
<comment type="caution">
    <text evidence="9">The sequence shown here is derived from an EMBL/GenBank/DDBJ whole genome shotgun (WGS) entry which is preliminary data.</text>
</comment>
<dbReference type="Proteomes" id="UP000539957">
    <property type="component" value="Unassembled WGS sequence"/>
</dbReference>
<comment type="catalytic activity">
    <reaction evidence="7">
        <text>prephenate + H(+) = 3-phenylpyruvate + CO2 + H2O</text>
        <dbReference type="Rhea" id="RHEA:21648"/>
        <dbReference type="ChEBI" id="CHEBI:15377"/>
        <dbReference type="ChEBI" id="CHEBI:15378"/>
        <dbReference type="ChEBI" id="CHEBI:16526"/>
        <dbReference type="ChEBI" id="CHEBI:18005"/>
        <dbReference type="ChEBI" id="CHEBI:29934"/>
        <dbReference type="EC" id="4.2.1.51"/>
    </reaction>
</comment>
<gene>
    <name evidence="9" type="ORF">HNP32_001124</name>
</gene>
<dbReference type="EMBL" id="JACHKY010000002">
    <property type="protein sequence ID" value="MBB4797400.1"/>
    <property type="molecule type" value="Genomic_DNA"/>
</dbReference>
<dbReference type="PANTHER" id="PTHR21022">
    <property type="entry name" value="PREPHENATE DEHYDRATASE P PROTEIN"/>
    <property type="match status" value="1"/>
</dbReference>
<dbReference type="PANTHER" id="PTHR21022:SF19">
    <property type="entry name" value="PREPHENATE DEHYDRATASE-RELATED"/>
    <property type="match status" value="1"/>
</dbReference>
<evidence type="ECO:0000256" key="4">
    <source>
        <dbReference type="ARBA" id="ARBA00023141"/>
    </source>
</evidence>
<keyword evidence="10" id="KW-1185">Reference proteome</keyword>
<evidence type="ECO:0000256" key="3">
    <source>
        <dbReference type="ARBA" id="ARBA00022605"/>
    </source>
</evidence>
<protein>
    <recommendedName>
        <fullName evidence="2">prephenate dehydratase</fullName>
        <ecNumber evidence="2">4.2.1.51</ecNumber>
    </recommendedName>
</protein>
<accession>A0A7W7IP02</accession>